<name>A0A8X6WSE5_9ARAC</name>
<evidence type="ECO:0000256" key="1">
    <source>
        <dbReference type="SAM" id="MobiDB-lite"/>
    </source>
</evidence>
<protein>
    <submittedName>
        <fullName evidence="2">Uncharacterized protein</fullName>
    </submittedName>
</protein>
<keyword evidence="3" id="KW-1185">Reference proteome</keyword>
<evidence type="ECO:0000313" key="2">
    <source>
        <dbReference type="EMBL" id="GFY39717.1"/>
    </source>
</evidence>
<dbReference type="AlphaFoldDB" id="A0A8X6WSE5"/>
<comment type="caution">
    <text evidence="2">The sequence shown here is derived from an EMBL/GenBank/DDBJ whole genome shotgun (WGS) entry which is preliminary data.</text>
</comment>
<sequence length="207" mass="23659">MREDELPPFFLHSSRPRPLIGKGGGIPHSSSRSILKLSHPPVPETAISYYSQGHKEKKTFWKSLLSSARMQLLEYCDKKVLKEGTKKPWQELSFTTKIGKLNKKDKSPKKSYKFLEEDVSIKPLVLNEDNKEITEEKRNKKSTSRTSIKAADAIKSDATEFCYSTPEIKKIPKREEEKCSSYAEAGTYVCFDSEESSNELDFDLLDK</sequence>
<reference evidence="2" key="1">
    <citation type="submission" date="2020-08" db="EMBL/GenBank/DDBJ databases">
        <title>Multicomponent nature underlies the extraordinary mechanical properties of spider dragline silk.</title>
        <authorList>
            <person name="Kono N."/>
            <person name="Nakamura H."/>
            <person name="Mori M."/>
            <person name="Yoshida Y."/>
            <person name="Ohtoshi R."/>
            <person name="Malay A.D."/>
            <person name="Moran D.A.P."/>
            <person name="Tomita M."/>
            <person name="Numata K."/>
            <person name="Arakawa K."/>
        </authorList>
    </citation>
    <scope>NUCLEOTIDE SEQUENCE</scope>
</reference>
<feature type="region of interest" description="Disordered" evidence="1">
    <location>
        <begin position="1"/>
        <end position="37"/>
    </location>
</feature>
<proteinExistence type="predicted"/>
<gene>
    <name evidence="2" type="primary">NCL1_22297</name>
    <name evidence="2" type="ORF">TNIN_343941</name>
</gene>
<dbReference type="Proteomes" id="UP000886998">
    <property type="component" value="Unassembled WGS sequence"/>
</dbReference>
<organism evidence="2 3">
    <name type="scientific">Trichonephila inaurata madagascariensis</name>
    <dbReference type="NCBI Taxonomy" id="2747483"/>
    <lineage>
        <taxon>Eukaryota</taxon>
        <taxon>Metazoa</taxon>
        <taxon>Ecdysozoa</taxon>
        <taxon>Arthropoda</taxon>
        <taxon>Chelicerata</taxon>
        <taxon>Arachnida</taxon>
        <taxon>Araneae</taxon>
        <taxon>Araneomorphae</taxon>
        <taxon>Entelegynae</taxon>
        <taxon>Araneoidea</taxon>
        <taxon>Nephilidae</taxon>
        <taxon>Trichonephila</taxon>
        <taxon>Trichonephila inaurata</taxon>
    </lineage>
</organism>
<evidence type="ECO:0000313" key="3">
    <source>
        <dbReference type="Proteomes" id="UP000886998"/>
    </source>
</evidence>
<dbReference type="EMBL" id="BMAV01001511">
    <property type="protein sequence ID" value="GFY39717.1"/>
    <property type="molecule type" value="Genomic_DNA"/>
</dbReference>
<accession>A0A8X6WSE5</accession>